<feature type="region of interest" description="Disordered" evidence="8">
    <location>
        <begin position="115"/>
        <end position="173"/>
    </location>
</feature>
<accession>A0A6A6P881</accession>
<dbReference type="InterPro" id="IPR051615">
    <property type="entry name" value="Transcr_Regulatory_Elem"/>
</dbReference>
<reference evidence="10" key="1">
    <citation type="journal article" date="2020" name="Stud. Mycol.">
        <title>101 Dothideomycetes genomes: a test case for predicting lifestyles and emergence of pathogens.</title>
        <authorList>
            <person name="Haridas S."/>
            <person name="Albert R."/>
            <person name="Binder M."/>
            <person name="Bloem J."/>
            <person name="Labutti K."/>
            <person name="Salamov A."/>
            <person name="Andreopoulos B."/>
            <person name="Baker S."/>
            <person name="Barry K."/>
            <person name="Bills G."/>
            <person name="Bluhm B."/>
            <person name="Cannon C."/>
            <person name="Castanera R."/>
            <person name="Culley D."/>
            <person name="Daum C."/>
            <person name="Ezra D."/>
            <person name="Gonzalez J."/>
            <person name="Henrissat B."/>
            <person name="Kuo A."/>
            <person name="Liang C."/>
            <person name="Lipzen A."/>
            <person name="Lutzoni F."/>
            <person name="Magnuson J."/>
            <person name="Mondo S."/>
            <person name="Nolan M."/>
            <person name="Ohm R."/>
            <person name="Pangilinan J."/>
            <person name="Park H.-J."/>
            <person name="Ramirez L."/>
            <person name="Alfaro M."/>
            <person name="Sun H."/>
            <person name="Tritt A."/>
            <person name="Yoshinaga Y."/>
            <person name="Zwiers L.-H."/>
            <person name="Turgeon B."/>
            <person name="Goodwin S."/>
            <person name="Spatafora J."/>
            <person name="Crous P."/>
            <person name="Grigoriev I."/>
        </authorList>
    </citation>
    <scope>NUCLEOTIDE SEQUENCE</scope>
    <source>
        <strain evidence="10">ATCC 16933</strain>
    </source>
</reference>
<dbReference type="SMART" id="SM00066">
    <property type="entry name" value="GAL4"/>
    <property type="match status" value="1"/>
</dbReference>
<dbReference type="Pfam" id="PF00172">
    <property type="entry name" value="Zn_clus"/>
    <property type="match status" value="1"/>
</dbReference>
<dbReference type="GO" id="GO:0005634">
    <property type="term" value="C:nucleus"/>
    <property type="evidence" value="ECO:0007669"/>
    <property type="project" value="UniProtKB-SubCell"/>
</dbReference>
<evidence type="ECO:0000256" key="4">
    <source>
        <dbReference type="ARBA" id="ARBA00023015"/>
    </source>
</evidence>
<keyword evidence="7" id="KW-0539">Nucleus</keyword>
<evidence type="ECO:0000313" key="11">
    <source>
        <dbReference type="Proteomes" id="UP000799766"/>
    </source>
</evidence>
<dbReference type="CDD" id="cd12148">
    <property type="entry name" value="fungal_TF_MHR"/>
    <property type="match status" value="1"/>
</dbReference>
<keyword evidence="11" id="KW-1185">Reference proteome</keyword>
<evidence type="ECO:0000256" key="6">
    <source>
        <dbReference type="ARBA" id="ARBA00023163"/>
    </source>
</evidence>
<dbReference type="Gene3D" id="4.10.240.10">
    <property type="entry name" value="Zn(2)-C6 fungal-type DNA-binding domain"/>
    <property type="match status" value="1"/>
</dbReference>
<protein>
    <recommendedName>
        <fullName evidence="9">Zn(2)-C6 fungal-type domain-containing protein</fullName>
    </recommendedName>
</protein>
<proteinExistence type="predicted"/>
<feature type="region of interest" description="Disordered" evidence="8">
    <location>
        <begin position="680"/>
        <end position="745"/>
    </location>
</feature>
<dbReference type="AlphaFoldDB" id="A0A6A6P881"/>
<feature type="compositionally biased region" description="Pro residues" evidence="8">
    <location>
        <begin position="683"/>
        <end position="696"/>
    </location>
</feature>
<evidence type="ECO:0000313" key="10">
    <source>
        <dbReference type="EMBL" id="KAF2459972.1"/>
    </source>
</evidence>
<dbReference type="PANTHER" id="PTHR31313:SF79">
    <property type="entry name" value="C6 FINGER DOMAIN-CONTAINING PROTEIN"/>
    <property type="match status" value="1"/>
</dbReference>
<feature type="region of interest" description="Disordered" evidence="8">
    <location>
        <begin position="757"/>
        <end position="783"/>
    </location>
</feature>
<evidence type="ECO:0000256" key="7">
    <source>
        <dbReference type="ARBA" id="ARBA00023242"/>
    </source>
</evidence>
<dbReference type="PROSITE" id="PS50048">
    <property type="entry name" value="ZN2_CY6_FUNGAL_2"/>
    <property type="match status" value="1"/>
</dbReference>
<dbReference type="EMBL" id="MU001674">
    <property type="protein sequence ID" value="KAF2459972.1"/>
    <property type="molecule type" value="Genomic_DNA"/>
</dbReference>
<dbReference type="InterPro" id="IPR001138">
    <property type="entry name" value="Zn2Cys6_DnaBD"/>
</dbReference>
<dbReference type="GO" id="GO:0003677">
    <property type="term" value="F:DNA binding"/>
    <property type="evidence" value="ECO:0007669"/>
    <property type="project" value="UniProtKB-KW"/>
</dbReference>
<name>A0A6A6P881_9PEZI</name>
<evidence type="ECO:0000256" key="5">
    <source>
        <dbReference type="ARBA" id="ARBA00023125"/>
    </source>
</evidence>
<dbReference type="InterPro" id="IPR036864">
    <property type="entry name" value="Zn2-C6_fun-type_DNA-bd_sf"/>
</dbReference>
<comment type="subcellular location">
    <subcellularLocation>
        <location evidence="1">Nucleus</location>
    </subcellularLocation>
</comment>
<organism evidence="10 11">
    <name type="scientific">Lineolata rhizophorae</name>
    <dbReference type="NCBI Taxonomy" id="578093"/>
    <lineage>
        <taxon>Eukaryota</taxon>
        <taxon>Fungi</taxon>
        <taxon>Dikarya</taxon>
        <taxon>Ascomycota</taxon>
        <taxon>Pezizomycotina</taxon>
        <taxon>Dothideomycetes</taxon>
        <taxon>Dothideomycetes incertae sedis</taxon>
        <taxon>Lineolatales</taxon>
        <taxon>Lineolataceae</taxon>
        <taxon>Lineolata</taxon>
    </lineage>
</organism>
<dbReference type="GO" id="GO:0000981">
    <property type="term" value="F:DNA-binding transcription factor activity, RNA polymerase II-specific"/>
    <property type="evidence" value="ECO:0007669"/>
    <property type="project" value="InterPro"/>
</dbReference>
<dbReference type="CDD" id="cd00067">
    <property type="entry name" value="GAL4"/>
    <property type="match status" value="1"/>
</dbReference>
<keyword evidence="5" id="KW-0238">DNA-binding</keyword>
<keyword evidence="4" id="KW-0805">Transcription regulation</keyword>
<evidence type="ECO:0000256" key="3">
    <source>
        <dbReference type="ARBA" id="ARBA00022833"/>
    </source>
</evidence>
<keyword evidence="3" id="KW-0862">Zinc</keyword>
<evidence type="ECO:0000256" key="1">
    <source>
        <dbReference type="ARBA" id="ARBA00004123"/>
    </source>
</evidence>
<dbReference type="OrthoDB" id="2283631at2759"/>
<gene>
    <name evidence="10" type="ORF">BDY21DRAFT_181973</name>
</gene>
<evidence type="ECO:0000256" key="8">
    <source>
        <dbReference type="SAM" id="MobiDB-lite"/>
    </source>
</evidence>
<keyword evidence="2" id="KW-0479">Metal-binding</keyword>
<evidence type="ECO:0000259" key="9">
    <source>
        <dbReference type="PROSITE" id="PS50048"/>
    </source>
</evidence>
<dbReference type="PROSITE" id="PS00463">
    <property type="entry name" value="ZN2_CY6_FUNGAL_1"/>
    <property type="match status" value="1"/>
</dbReference>
<feature type="compositionally biased region" description="Polar residues" evidence="8">
    <location>
        <begin position="115"/>
        <end position="130"/>
    </location>
</feature>
<dbReference type="Proteomes" id="UP000799766">
    <property type="component" value="Unassembled WGS sequence"/>
</dbReference>
<dbReference type="GO" id="GO:0008270">
    <property type="term" value="F:zinc ion binding"/>
    <property type="evidence" value="ECO:0007669"/>
    <property type="project" value="InterPro"/>
</dbReference>
<evidence type="ECO:0000256" key="2">
    <source>
        <dbReference type="ARBA" id="ARBA00022723"/>
    </source>
</evidence>
<keyword evidence="6" id="KW-0804">Transcription</keyword>
<sequence>MAGEGGGRPLLPQTTGMQNISFAPATLAPRENQRNYVFVDEHNRHKRLKVMRACEGCRRRKIKCDAATTNSWPCAACIRLKLNCVPPTVSYDKDFNSGSQTFELDRTQEFELSPTTASHEYQRPQQTLQAPGSGDAVGPHPQSTGPYDDSVRTYPPAPYLDTSTPSHDNLGYGGMPQQMLPLETGKFQPPPVYSGPPSAVAGSESDSPWRSDAGETAAITEALGDLKIDNTGLAPWMVTQKKVLARTPAVEEAKVQLPPSASDDLTVRIPPEMMPSDQQALSYFNFYFTNIHPYMPVLSKVLFYQQWQHDRESISPLVLEAVFSCTCLMLGDKVQGHKWLALASKHEEAFKDTPRLSTLQAMLIFLKARESAPQKGYFHRSWMSIVELVAVAKDLDLHEHLSVHQLGQSCGSTAAECVVKTRCWHMLFVLEMMIGGPQGRSDYGVGIDTVDFDMPRGVPGLEDSDLNVSRQFAYLLRVVRNVRQSTQLFHSLRRKKKDWGGDPEFVAHNQDFLVWPNELPRDLQIHYPPDGTAPWIPSHFVANLHSYHHLSLIMHHRPQLDFMSNTLEGRQHFNVCYEAAKCMCRLQEAVLQNFTQMGLLCMLRGIGFTVYAVLTCTMLHLAALTSPDSTLNSEARGYFVRHMRILEQCIRLYPVPEMHAQVNALREAFSADTSKPFSFKPSFPYPSPGGGPPQPSPISSDGAYHQPTSSRIPGHDPSIEQPGQVNYHPITPPISSTDADPKTDSPVVQSLVMMATGQQRTQPAPTTVPLQETGQWNPSRIFE</sequence>
<dbReference type="PANTHER" id="PTHR31313">
    <property type="entry name" value="TY1 ENHANCER ACTIVATOR"/>
    <property type="match status" value="1"/>
</dbReference>
<feature type="domain" description="Zn(2)-C6 fungal-type" evidence="9">
    <location>
        <begin position="53"/>
        <end position="85"/>
    </location>
</feature>
<feature type="region of interest" description="Disordered" evidence="8">
    <location>
        <begin position="191"/>
        <end position="212"/>
    </location>
</feature>
<dbReference type="SUPFAM" id="SSF57701">
    <property type="entry name" value="Zn2/Cys6 DNA-binding domain"/>
    <property type="match status" value="1"/>
</dbReference>